<accession>A0ABX8ECP8</accession>
<evidence type="ECO:0000313" key="1">
    <source>
        <dbReference type="EMBL" id="QVT78159.1"/>
    </source>
</evidence>
<keyword evidence="2" id="KW-1185">Reference proteome</keyword>
<keyword evidence="1" id="KW-0560">Oxidoreductase</keyword>
<dbReference type="EMBL" id="CP075371">
    <property type="protein sequence ID" value="QVT78159.1"/>
    <property type="molecule type" value="Genomic_DNA"/>
</dbReference>
<dbReference type="InterPro" id="IPR029069">
    <property type="entry name" value="HotDog_dom_sf"/>
</dbReference>
<name>A0ABX8ECP8_9ACTN</name>
<evidence type="ECO:0000313" key="2">
    <source>
        <dbReference type="Proteomes" id="UP000679307"/>
    </source>
</evidence>
<dbReference type="EC" id="1.1.1.108" evidence="1"/>
<dbReference type="PANTHER" id="PTHR31793">
    <property type="entry name" value="4-HYDROXYBENZOYL-COA THIOESTERASE FAMILY MEMBER"/>
    <property type="match status" value="1"/>
</dbReference>
<dbReference type="GO" id="GO:0047728">
    <property type="term" value="F:carnitine 3-dehydrogenase activity"/>
    <property type="evidence" value="ECO:0007669"/>
    <property type="project" value="UniProtKB-EC"/>
</dbReference>
<dbReference type="PANTHER" id="PTHR31793:SF2">
    <property type="entry name" value="BLR1345 PROTEIN"/>
    <property type="match status" value="1"/>
</dbReference>
<dbReference type="Proteomes" id="UP000679307">
    <property type="component" value="Chromosome"/>
</dbReference>
<dbReference type="SUPFAM" id="SSF54637">
    <property type="entry name" value="Thioesterase/thiol ester dehydrase-isomerase"/>
    <property type="match status" value="1"/>
</dbReference>
<protein>
    <submittedName>
        <fullName evidence="1">L-carnitine dehydrogenase</fullName>
        <ecNumber evidence="1">1.1.1.108</ecNumber>
    </submittedName>
</protein>
<sequence>MTSSNSATSQPSYAELAALPSYAARSVPAAFEDVNGHLNIRHYVGISSEGLDESLVECGIPQKWPTVAGSGVFTAEHHMSYLDELRTGDKISVRVRLVGRSERAVHVLVYLLDDTHERLSYVMEEIFLHVSMETRRTAPWPADVAAKLDERVAEHQALGFDSPVSGSMALR</sequence>
<dbReference type="Gene3D" id="3.10.129.10">
    <property type="entry name" value="Hotdog Thioesterase"/>
    <property type="match status" value="1"/>
</dbReference>
<organism evidence="1 2">
    <name type="scientific">Nocardioides aquaticus</name>
    <dbReference type="NCBI Taxonomy" id="160826"/>
    <lineage>
        <taxon>Bacteria</taxon>
        <taxon>Bacillati</taxon>
        <taxon>Actinomycetota</taxon>
        <taxon>Actinomycetes</taxon>
        <taxon>Propionibacteriales</taxon>
        <taxon>Nocardioidaceae</taxon>
        <taxon>Nocardioides</taxon>
    </lineage>
</organism>
<dbReference type="CDD" id="cd00586">
    <property type="entry name" value="4HBT"/>
    <property type="match status" value="1"/>
</dbReference>
<dbReference type="InterPro" id="IPR050563">
    <property type="entry name" value="4-hydroxybenzoyl-CoA_TE"/>
</dbReference>
<dbReference type="RefSeq" id="WP_214057782.1">
    <property type="nucleotide sequence ID" value="NZ_BAAAHS010000005.1"/>
</dbReference>
<proteinExistence type="predicted"/>
<reference evidence="1 2" key="1">
    <citation type="submission" date="2021-05" db="EMBL/GenBank/DDBJ databases">
        <title>Complete genome of Nocardioides aquaticus KCTC 9944T isolated from meromictic and hypersaline Ekho Lake, Antarctica.</title>
        <authorList>
            <person name="Hwang K."/>
            <person name="Kim K.M."/>
            <person name="Choe H."/>
        </authorList>
    </citation>
    <scope>NUCLEOTIDE SEQUENCE [LARGE SCALE GENOMIC DNA]</scope>
    <source>
        <strain evidence="1 2">KCTC 9944</strain>
    </source>
</reference>
<gene>
    <name evidence="1" type="primary">lcdH_2</name>
    <name evidence="1" type="ORF">ENKNEFLB_00532</name>
</gene>
<dbReference type="Pfam" id="PF13279">
    <property type="entry name" value="4HBT_2"/>
    <property type="match status" value="1"/>
</dbReference>